<dbReference type="PANTHER" id="PTHR10773:SF19">
    <property type="match status" value="1"/>
</dbReference>
<accession>A0ABQ9IIP2</accession>
<evidence type="ECO:0000259" key="1">
    <source>
        <dbReference type="Pfam" id="PF25273"/>
    </source>
</evidence>
<sequence>MPRPAQSENSETHESFGAICRDFLNMIVRCFQEYWNLGYRDRRASVVSSLISLYRKKTYKEYDGNKEKNREFSCKFEVVIDNVRHPTGKECSIRIFGDTKGFVDCLVQKRGHLLVLFHLMVVAKHFLQVKRQINNGARQHILSFPNYGSRGGNEIASWLYQHILDLPDDTETITFYLDTCSGQNKNSYTAFMFCYAMKSSRHLLAINHKFLVSGHTHMKCNSDHSVIERQKKKTLMKINHPNDWVQLIRSCKHRNPFKVFIMERKHFFNFGSLGQAQGPFLLKKVNEDGDEFLWQPVQWLQYTTNFGLIQYKTAIKDEEPFSALNIRRCGKHTLPAQLPLLHIGSLAISKGKNKDDLDLLPLIDLFFITSTTT</sequence>
<keyword evidence="3" id="KW-1185">Reference proteome</keyword>
<reference evidence="2 3" key="1">
    <citation type="submission" date="2023-02" db="EMBL/GenBank/DDBJ databases">
        <title>LHISI_Scaffold_Assembly.</title>
        <authorList>
            <person name="Stuart O.P."/>
            <person name="Cleave R."/>
            <person name="Magrath M.J.L."/>
            <person name="Mikheyev A.S."/>
        </authorList>
    </citation>
    <scope>NUCLEOTIDE SEQUENCE [LARGE SCALE GENOMIC DNA]</scope>
    <source>
        <strain evidence="2">Daus_M_001</strain>
        <tissue evidence="2">Leg muscle</tissue>
    </source>
</reference>
<evidence type="ECO:0000313" key="3">
    <source>
        <dbReference type="Proteomes" id="UP001159363"/>
    </source>
</evidence>
<protein>
    <recommendedName>
        <fullName evidence="1">DUF7869 domain-containing protein</fullName>
    </recommendedName>
</protein>
<dbReference type="InterPro" id="IPR057191">
    <property type="entry name" value="DUF7869"/>
</dbReference>
<proteinExistence type="predicted"/>
<evidence type="ECO:0000313" key="2">
    <source>
        <dbReference type="EMBL" id="KAJ8896079.1"/>
    </source>
</evidence>
<name>A0ABQ9IIP2_9NEOP</name>
<dbReference type="PANTHER" id="PTHR10773">
    <property type="entry name" value="DNA-DIRECTED RNA POLYMERASES I, II, AND III SUBUNIT RPABC2"/>
    <property type="match status" value="1"/>
</dbReference>
<dbReference type="Proteomes" id="UP001159363">
    <property type="component" value="Chromosome 1"/>
</dbReference>
<feature type="domain" description="DUF7869" evidence="1">
    <location>
        <begin position="157"/>
        <end position="255"/>
    </location>
</feature>
<dbReference type="EMBL" id="JARBHB010000001">
    <property type="protein sequence ID" value="KAJ8896079.1"/>
    <property type="molecule type" value="Genomic_DNA"/>
</dbReference>
<organism evidence="2 3">
    <name type="scientific">Dryococelus australis</name>
    <dbReference type="NCBI Taxonomy" id="614101"/>
    <lineage>
        <taxon>Eukaryota</taxon>
        <taxon>Metazoa</taxon>
        <taxon>Ecdysozoa</taxon>
        <taxon>Arthropoda</taxon>
        <taxon>Hexapoda</taxon>
        <taxon>Insecta</taxon>
        <taxon>Pterygota</taxon>
        <taxon>Neoptera</taxon>
        <taxon>Polyneoptera</taxon>
        <taxon>Phasmatodea</taxon>
        <taxon>Verophasmatodea</taxon>
        <taxon>Anareolatae</taxon>
        <taxon>Phasmatidae</taxon>
        <taxon>Eurycanthinae</taxon>
        <taxon>Dryococelus</taxon>
    </lineage>
</organism>
<dbReference type="Pfam" id="PF25273">
    <property type="entry name" value="DUF7869"/>
    <property type="match status" value="1"/>
</dbReference>
<comment type="caution">
    <text evidence="2">The sequence shown here is derived from an EMBL/GenBank/DDBJ whole genome shotgun (WGS) entry which is preliminary data.</text>
</comment>
<gene>
    <name evidence="2" type="ORF">PR048_001421</name>
</gene>